<evidence type="ECO:0000313" key="3">
    <source>
        <dbReference type="EMBL" id="KAK4081008.1"/>
    </source>
</evidence>
<feature type="region of interest" description="Disordered" evidence="1">
    <location>
        <begin position="228"/>
        <end position="249"/>
    </location>
</feature>
<dbReference type="InterPro" id="IPR053060">
    <property type="entry name" value="Cytokinesis_Signaling_Reg"/>
</dbReference>
<feature type="domain" description="Arrestin C-terminal-like" evidence="2">
    <location>
        <begin position="426"/>
        <end position="601"/>
    </location>
</feature>
<evidence type="ECO:0000256" key="1">
    <source>
        <dbReference type="SAM" id="MobiDB-lite"/>
    </source>
</evidence>
<dbReference type="PANTHER" id="PTHR36419:SF1">
    <property type="entry name" value="RHO1 GEF LOCALIZING PROTEIN 1"/>
    <property type="match status" value="1"/>
</dbReference>
<dbReference type="SMART" id="SM01017">
    <property type="entry name" value="Arrestin_C"/>
    <property type="match status" value="1"/>
</dbReference>
<feature type="compositionally biased region" description="Basic and acidic residues" evidence="1">
    <location>
        <begin position="151"/>
        <end position="160"/>
    </location>
</feature>
<comment type="caution">
    <text evidence="3">The sequence shown here is derived from an EMBL/GenBank/DDBJ whole genome shotgun (WGS) entry which is preliminary data.</text>
</comment>
<gene>
    <name evidence="3" type="ORF">Purlil1_11765</name>
</gene>
<dbReference type="EMBL" id="JAWRVI010000077">
    <property type="protein sequence ID" value="KAK4081008.1"/>
    <property type="molecule type" value="Genomic_DNA"/>
</dbReference>
<organism evidence="3 4">
    <name type="scientific">Purpureocillium lilacinum</name>
    <name type="common">Paecilomyces lilacinus</name>
    <dbReference type="NCBI Taxonomy" id="33203"/>
    <lineage>
        <taxon>Eukaryota</taxon>
        <taxon>Fungi</taxon>
        <taxon>Dikarya</taxon>
        <taxon>Ascomycota</taxon>
        <taxon>Pezizomycotina</taxon>
        <taxon>Sordariomycetes</taxon>
        <taxon>Hypocreomycetidae</taxon>
        <taxon>Hypocreales</taxon>
        <taxon>Ophiocordycipitaceae</taxon>
        <taxon>Purpureocillium</taxon>
    </lineage>
</organism>
<feature type="region of interest" description="Disordered" evidence="1">
    <location>
        <begin position="56"/>
        <end position="90"/>
    </location>
</feature>
<accession>A0ABR0BIL9</accession>
<keyword evidence="4" id="KW-1185">Reference proteome</keyword>
<sequence>MNRMPQQPGLFKVSAACCFPNPFSTSGRPLPACSLRQRRISSPVLFSSILTGAKVPLSGPRAEAGATERRPGGSPRPPRARGGSFSRDTHSTAASYLTNLNLLRVPEEPHPVSPVLSLPQLAHAPPRRARIPALHLHGKPDIRPSTPAGHRLRDAAPDHDGQPGVLTSCLRIPIGASDIELPCEESPYCYNGGRVSSALGAHAVRLLSSLTDDDNGDDNYASLRAYDINDQPRHPSPPPSSHAHGTTLHDGIANYHRPLTTAKTTATPPAAPGRPYSTLSPPAAAAIVGEPVLAETTTTSWPLRQPALTKRHLGAPRRESTDVVGKEVLLFRCSTGKEAESVIAMDLPFVLFIPFGRGGEETNRRIPPASLQLPSRTAETYYELVVTLQQGHSNQYKYSFPVPLQRYDTLSTFGMYNKPETKLVTTDNIVHLGINLPRWSFGPSDPITVYIKLSPNIDWMSKAKRVTIEKITLTIEEEITFNPEGDEPTKKVNKLSKQVQAVKMKMPEAGYATNIGLVFPSKDLRDPDGIIKRGKPAFPQYEVATFTTTSSLYKIEFYVSIKVLLPTSPQSFSLTPLIRSQVQLSGARDVTLRQPIVICPLDQQACKEEMDAIEQAAKDAALVDPNNPMLPARNIILANDRDSLRALGLCMVGGQKKPFID</sequence>
<evidence type="ECO:0000313" key="4">
    <source>
        <dbReference type="Proteomes" id="UP001287286"/>
    </source>
</evidence>
<protein>
    <recommendedName>
        <fullName evidence="2">Arrestin C-terminal-like domain-containing protein</fullName>
    </recommendedName>
</protein>
<proteinExistence type="predicted"/>
<dbReference type="Proteomes" id="UP001287286">
    <property type="component" value="Unassembled WGS sequence"/>
</dbReference>
<evidence type="ECO:0000259" key="2">
    <source>
        <dbReference type="SMART" id="SM01017"/>
    </source>
</evidence>
<dbReference type="InterPro" id="IPR011022">
    <property type="entry name" value="Arrestin_C-like"/>
</dbReference>
<reference evidence="3 4" key="1">
    <citation type="journal article" date="2024" name="Microbiol. Resour. Announc.">
        <title>Genome annotations for the ascomycete fungi Trichoderma harzianum, Trichoderma aggressivum, and Purpureocillium lilacinum.</title>
        <authorList>
            <person name="Beijen E.P.W."/>
            <person name="Ohm R.A."/>
        </authorList>
    </citation>
    <scope>NUCLEOTIDE SEQUENCE [LARGE SCALE GENOMIC DNA]</scope>
    <source>
        <strain evidence="3 4">CBS 150709</strain>
    </source>
</reference>
<name>A0ABR0BIL9_PURLI</name>
<dbReference type="Pfam" id="PF02752">
    <property type="entry name" value="Arrestin_C"/>
    <property type="match status" value="1"/>
</dbReference>
<dbReference type="PANTHER" id="PTHR36419">
    <property type="entry name" value="ARRESTIN FAMILY PROTEIN 1"/>
    <property type="match status" value="1"/>
</dbReference>
<feature type="region of interest" description="Disordered" evidence="1">
    <location>
        <begin position="137"/>
        <end position="160"/>
    </location>
</feature>